<sequence length="60" mass="6440">MAEESTADSGMGVCRPALSTLHLASQRSHHRLPGRVVATRPCKSSSAGPEPTLTKARRER</sequence>
<evidence type="ECO:0000256" key="1">
    <source>
        <dbReference type="SAM" id="MobiDB-lite"/>
    </source>
</evidence>
<feature type="region of interest" description="Disordered" evidence="1">
    <location>
        <begin position="26"/>
        <end position="60"/>
    </location>
</feature>
<proteinExistence type="predicted"/>
<name>A0A6J4MP82_9ACTN</name>
<reference evidence="2" key="1">
    <citation type="submission" date="2020-02" db="EMBL/GenBank/DDBJ databases">
        <authorList>
            <person name="Meier V. D."/>
        </authorList>
    </citation>
    <scope>NUCLEOTIDE SEQUENCE</scope>
    <source>
        <strain evidence="2">AVDCRST_MAG72</strain>
    </source>
</reference>
<accession>A0A6J4MP82</accession>
<protein>
    <submittedName>
        <fullName evidence="2">Uncharacterized protein</fullName>
    </submittedName>
</protein>
<dbReference type="EMBL" id="CADCUJ010000110">
    <property type="protein sequence ID" value="CAA9364914.1"/>
    <property type="molecule type" value="Genomic_DNA"/>
</dbReference>
<evidence type="ECO:0000313" key="2">
    <source>
        <dbReference type="EMBL" id="CAA9364914.1"/>
    </source>
</evidence>
<dbReference type="AlphaFoldDB" id="A0A6J4MP82"/>
<gene>
    <name evidence="2" type="ORF">AVDCRST_MAG72-2618</name>
</gene>
<organism evidence="2">
    <name type="scientific">uncultured Nocardioidaceae bacterium</name>
    <dbReference type="NCBI Taxonomy" id="253824"/>
    <lineage>
        <taxon>Bacteria</taxon>
        <taxon>Bacillati</taxon>
        <taxon>Actinomycetota</taxon>
        <taxon>Actinomycetes</taxon>
        <taxon>Propionibacteriales</taxon>
        <taxon>Nocardioidaceae</taxon>
        <taxon>environmental samples</taxon>
    </lineage>
</organism>